<organism evidence="1 2">
    <name type="scientific">Candidatus Agrococcus pullicola</name>
    <dbReference type="NCBI Taxonomy" id="2838429"/>
    <lineage>
        <taxon>Bacteria</taxon>
        <taxon>Bacillati</taxon>
        <taxon>Actinomycetota</taxon>
        <taxon>Actinomycetes</taxon>
        <taxon>Micrococcales</taxon>
        <taxon>Microbacteriaceae</taxon>
        <taxon>Agrococcus</taxon>
    </lineage>
</organism>
<dbReference type="Proteomes" id="UP000824005">
    <property type="component" value="Unassembled WGS sequence"/>
</dbReference>
<keyword evidence="1" id="KW-0067">ATP-binding</keyword>
<protein>
    <submittedName>
        <fullName evidence="1">ATP-binding protein</fullName>
    </submittedName>
</protein>
<comment type="caution">
    <text evidence="1">The sequence shown here is derived from an EMBL/GenBank/DDBJ whole genome shotgun (WGS) entry which is preliminary data.</text>
</comment>
<gene>
    <name evidence="1" type="ORF">H9830_04905</name>
</gene>
<evidence type="ECO:0000313" key="1">
    <source>
        <dbReference type="EMBL" id="HIY65598.1"/>
    </source>
</evidence>
<reference evidence="1" key="2">
    <citation type="submission" date="2021-04" db="EMBL/GenBank/DDBJ databases">
        <authorList>
            <person name="Gilroy R."/>
        </authorList>
    </citation>
    <scope>NUCLEOTIDE SEQUENCE</scope>
    <source>
        <strain evidence="1">ChiGjej1B1-98</strain>
    </source>
</reference>
<name>A0A9D2C9A2_9MICO</name>
<accession>A0A9D2C9A2</accession>
<reference evidence="1" key="1">
    <citation type="journal article" date="2021" name="PeerJ">
        <title>Extensive microbial diversity within the chicken gut microbiome revealed by metagenomics and culture.</title>
        <authorList>
            <person name="Gilroy R."/>
            <person name="Ravi A."/>
            <person name="Getino M."/>
            <person name="Pursley I."/>
            <person name="Horton D.L."/>
            <person name="Alikhan N.F."/>
            <person name="Baker D."/>
            <person name="Gharbi K."/>
            <person name="Hall N."/>
            <person name="Watson M."/>
            <person name="Adriaenssens E.M."/>
            <person name="Foster-Nyarko E."/>
            <person name="Jarju S."/>
            <person name="Secka A."/>
            <person name="Antonio M."/>
            <person name="Oren A."/>
            <person name="Chaudhuri R.R."/>
            <person name="La Ragione R."/>
            <person name="Hildebrand F."/>
            <person name="Pallen M.J."/>
        </authorList>
    </citation>
    <scope>NUCLEOTIDE SEQUENCE</scope>
    <source>
        <strain evidence="1">ChiGjej1B1-98</strain>
    </source>
</reference>
<dbReference type="SUPFAM" id="SSF52540">
    <property type="entry name" value="P-loop containing nucleoside triphosphate hydrolases"/>
    <property type="match status" value="1"/>
</dbReference>
<keyword evidence="1" id="KW-0547">Nucleotide-binding</keyword>
<evidence type="ECO:0000313" key="2">
    <source>
        <dbReference type="Proteomes" id="UP000824005"/>
    </source>
</evidence>
<dbReference type="Pfam" id="PF13671">
    <property type="entry name" value="AAA_33"/>
    <property type="match status" value="1"/>
</dbReference>
<dbReference type="EMBL" id="DXDC01000142">
    <property type="protein sequence ID" value="HIY65598.1"/>
    <property type="molecule type" value="Genomic_DNA"/>
</dbReference>
<dbReference type="AlphaFoldDB" id="A0A9D2C9A2"/>
<dbReference type="Gene3D" id="3.40.50.300">
    <property type="entry name" value="P-loop containing nucleotide triphosphate hydrolases"/>
    <property type="match status" value="1"/>
</dbReference>
<dbReference type="InterPro" id="IPR027417">
    <property type="entry name" value="P-loop_NTPase"/>
</dbReference>
<sequence>MSTSAHAIFVVGVSASGKSTLGRSLARELGWTMLDLDTMTNPLFEAVGGEAKMLSSDAQARRTTINSVRYECLFATAAENLGVGNSVVLVAPFTSERLDETVWRQRLSQLGLAGDSATLVWVDTPRNIVLQRIRARRASRDLAWLDSGVGLAPVDAFGPPVVDHMRIDGTITGREQLEAFRESFAITG</sequence>
<dbReference type="GO" id="GO:0005524">
    <property type="term" value="F:ATP binding"/>
    <property type="evidence" value="ECO:0007669"/>
    <property type="project" value="UniProtKB-KW"/>
</dbReference>
<proteinExistence type="predicted"/>